<dbReference type="NCBIfam" id="TIGR00180">
    <property type="entry name" value="parB_part"/>
    <property type="match status" value="1"/>
</dbReference>
<dbReference type="Gene3D" id="1.10.10.2830">
    <property type="match status" value="1"/>
</dbReference>
<dbReference type="PANTHER" id="PTHR33375:SF1">
    <property type="entry name" value="CHROMOSOME-PARTITIONING PROTEIN PARB-RELATED"/>
    <property type="match status" value="1"/>
</dbReference>
<dbReference type="Pfam" id="PF02195">
    <property type="entry name" value="ParB_N"/>
    <property type="match status" value="1"/>
</dbReference>
<comment type="similarity">
    <text evidence="1">Belongs to the ParB family.</text>
</comment>
<dbReference type="GO" id="GO:0007059">
    <property type="term" value="P:chromosome segregation"/>
    <property type="evidence" value="ECO:0007669"/>
    <property type="project" value="UniProtKB-KW"/>
</dbReference>
<dbReference type="SUPFAM" id="SSF109709">
    <property type="entry name" value="KorB DNA-binding domain-like"/>
    <property type="match status" value="1"/>
</dbReference>
<evidence type="ECO:0000256" key="1">
    <source>
        <dbReference type="ARBA" id="ARBA00006295"/>
    </source>
</evidence>
<keyword evidence="2" id="KW-0159">Chromosome partition</keyword>
<accession>A0A7Z2VSY5</accession>
<dbReference type="EMBL" id="CP051681">
    <property type="protein sequence ID" value="QJD88636.1"/>
    <property type="molecule type" value="Genomic_DNA"/>
</dbReference>
<dbReference type="InterPro" id="IPR004437">
    <property type="entry name" value="ParB/RepB/Spo0J"/>
</dbReference>
<name>A0A7Z2VSY5_9BACL</name>
<dbReference type="InterPro" id="IPR003115">
    <property type="entry name" value="ParB_N"/>
</dbReference>
<dbReference type="GO" id="GO:0005694">
    <property type="term" value="C:chromosome"/>
    <property type="evidence" value="ECO:0007669"/>
    <property type="project" value="TreeGrafter"/>
</dbReference>
<evidence type="ECO:0000313" key="4">
    <source>
        <dbReference type="EMBL" id="QJD88636.1"/>
    </source>
</evidence>
<dbReference type="CDD" id="cd16407">
    <property type="entry name" value="ParB_N_like"/>
    <property type="match status" value="1"/>
</dbReference>
<sequence length="336" mass="38986">MPTIRTDRLLKPTLHLRRRCRILAAKEDRLASIKLTKVDDLFSTEESRNDSQREKVMDIPLAEISEFPGHPFKVRADEAMLEMADSVKQYGVLVPGLVRPKVGGGYEMVSGHRRKKASELAGMETIPCLVRELDDDQATIIMVDSNLQREYISPSEKAFAYKMKLEAMNRQGQRTDLTRSQVGNKSAAKKSSEILAEQMGESKNQIFRYVRLTELTPHILEMVDDKRIAFNPAVELSYLAEKEQQALFETMQAEDCTPSLAQAQRMKKMSQEGRLNTDVIYTILTEEKPNQKEKMSIQRERIDRFFPRDFSEKQKEDLIVQLLESWYKRRQREHER</sequence>
<keyword evidence="5" id="KW-1185">Reference proteome</keyword>
<keyword evidence="4" id="KW-0614">Plasmid</keyword>
<gene>
    <name evidence="4" type="ORF">HH215_35795</name>
</gene>
<dbReference type="KEGG" id="cheb:HH215_35795"/>
<dbReference type="PANTHER" id="PTHR33375">
    <property type="entry name" value="CHROMOSOME-PARTITIONING PROTEIN PARB-RELATED"/>
    <property type="match status" value="1"/>
</dbReference>
<dbReference type="Pfam" id="PF17762">
    <property type="entry name" value="HTH_ParB"/>
    <property type="match status" value="1"/>
</dbReference>
<geneLocation type="plasmid" evidence="4 5">
    <name>unnamed1</name>
</geneLocation>
<evidence type="ECO:0000313" key="5">
    <source>
        <dbReference type="Proteomes" id="UP000502248"/>
    </source>
</evidence>
<dbReference type="SUPFAM" id="SSF110849">
    <property type="entry name" value="ParB/Sulfiredoxin"/>
    <property type="match status" value="1"/>
</dbReference>
<reference evidence="4 5" key="1">
    <citation type="submission" date="2020-04" db="EMBL/GenBank/DDBJ databases">
        <title>Genome sequencing of novel species.</title>
        <authorList>
            <person name="Heo J."/>
            <person name="Kim S.-J."/>
            <person name="Kim J.-S."/>
            <person name="Hong S.-B."/>
            <person name="Kwon S.-W."/>
        </authorList>
    </citation>
    <scope>NUCLEOTIDE SEQUENCE [LARGE SCALE GENOMIC DNA]</scope>
    <source>
        <strain evidence="4 5">MFER-1</strain>
        <plasmid evidence="4 5">unnamed1</plasmid>
    </source>
</reference>
<dbReference type="InterPro" id="IPR041468">
    <property type="entry name" value="HTH_ParB/Spo0J"/>
</dbReference>
<dbReference type="AlphaFoldDB" id="A0A7Z2VSY5"/>
<evidence type="ECO:0000259" key="3">
    <source>
        <dbReference type="SMART" id="SM00470"/>
    </source>
</evidence>
<dbReference type="InterPro" id="IPR036086">
    <property type="entry name" value="ParB/Sulfiredoxin_sf"/>
</dbReference>
<dbReference type="GO" id="GO:0003677">
    <property type="term" value="F:DNA binding"/>
    <property type="evidence" value="ECO:0007669"/>
    <property type="project" value="InterPro"/>
</dbReference>
<protein>
    <submittedName>
        <fullName evidence="4">ParB/RepB/Spo0J family partition protein</fullName>
    </submittedName>
</protein>
<evidence type="ECO:0000256" key="2">
    <source>
        <dbReference type="ARBA" id="ARBA00022829"/>
    </source>
</evidence>
<proteinExistence type="inferred from homology"/>
<dbReference type="SMART" id="SM00470">
    <property type="entry name" value="ParB"/>
    <property type="match status" value="1"/>
</dbReference>
<dbReference type="Gene3D" id="3.90.1530.30">
    <property type="match status" value="1"/>
</dbReference>
<feature type="domain" description="ParB-like N-terminal" evidence="3">
    <location>
        <begin position="57"/>
        <end position="147"/>
    </location>
</feature>
<dbReference type="Proteomes" id="UP000502248">
    <property type="component" value="Plasmid unnamed1"/>
</dbReference>
<organism evidence="4 5">
    <name type="scientific">Cohnella herbarum</name>
    <dbReference type="NCBI Taxonomy" id="2728023"/>
    <lineage>
        <taxon>Bacteria</taxon>
        <taxon>Bacillati</taxon>
        <taxon>Bacillota</taxon>
        <taxon>Bacilli</taxon>
        <taxon>Bacillales</taxon>
        <taxon>Paenibacillaceae</taxon>
        <taxon>Cohnella</taxon>
    </lineage>
</organism>
<dbReference type="InterPro" id="IPR050336">
    <property type="entry name" value="Chromosome_partition/occlusion"/>
</dbReference>